<evidence type="ECO:0000256" key="5">
    <source>
        <dbReference type="ARBA" id="ARBA00023136"/>
    </source>
</evidence>
<feature type="transmembrane region" description="Helical" evidence="7">
    <location>
        <begin position="356"/>
        <end position="375"/>
    </location>
</feature>
<evidence type="ECO:0000256" key="2">
    <source>
        <dbReference type="ARBA" id="ARBA00009457"/>
    </source>
</evidence>
<comment type="subcellular location">
    <subcellularLocation>
        <location evidence="1">Membrane</location>
        <topology evidence="1">Multi-pass membrane protein</topology>
    </subcellularLocation>
</comment>
<protein>
    <submittedName>
        <fullName evidence="8">Aminophospholipid transmembrane transporter</fullName>
    </submittedName>
</protein>
<comment type="caution">
    <text evidence="8">The sequence shown here is derived from an EMBL/GenBank/DDBJ whole genome shotgun (WGS) entry which is preliminary data.</text>
</comment>
<evidence type="ECO:0000256" key="3">
    <source>
        <dbReference type="ARBA" id="ARBA00022692"/>
    </source>
</evidence>
<evidence type="ECO:0000256" key="6">
    <source>
        <dbReference type="PIRNR" id="PIRNR015840"/>
    </source>
</evidence>
<dbReference type="PANTHER" id="PTHR10926:SF0">
    <property type="entry name" value="CDC50, ISOFORM A"/>
    <property type="match status" value="1"/>
</dbReference>
<dbReference type="PANTHER" id="PTHR10926">
    <property type="entry name" value="CELL CYCLE CONTROL PROTEIN 50"/>
    <property type="match status" value="1"/>
</dbReference>
<dbReference type="Pfam" id="PF03381">
    <property type="entry name" value="CDC50"/>
    <property type="match status" value="1"/>
</dbReference>
<evidence type="ECO:0000313" key="8">
    <source>
        <dbReference type="EMBL" id="KAK7238398.1"/>
    </source>
</evidence>
<proteinExistence type="inferred from homology"/>
<dbReference type="Proteomes" id="UP001363151">
    <property type="component" value="Unassembled WGS sequence"/>
</dbReference>
<dbReference type="EMBL" id="JBBJCI010000230">
    <property type="protein sequence ID" value="KAK7238398.1"/>
    <property type="molecule type" value="Genomic_DNA"/>
</dbReference>
<keyword evidence="9" id="KW-1185">Reference proteome</keyword>
<keyword evidence="5 6" id="KW-0472">Membrane</keyword>
<organism evidence="8 9">
    <name type="scientific">Aureococcus anophagefferens</name>
    <name type="common">Harmful bloom alga</name>
    <dbReference type="NCBI Taxonomy" id="44056"/>
    <lineage>
        <taxon>Eukaryota</taxon>
        <taxon>Sar</taxon>
        <taxon>Stramenopiles</taxon>
        <taxon>Ochrophyta</taxon>
        <taxon>Pelagophyceae</taxon>
        <taxon>Pelagomonadales</taxon>
        <taxon>Pelagomonadaceae</taxon>
        <taxon>Aureococcus</taxon>
    </lineage>
</organism>
<accession>A0ABR1FTN8</accession>
<evidence type="ECO:0000256" key="1">
    <source>
        <dbReference type="ARBA" id="ARBA00004141"/>
    </source>
</evidence>
<name>A0ABR1FTN8_AURAN</name>
<gene>
    <name evidence="8" type="primary">TMEM30B</name>
    <name evidence="8" type="ORF">SO694_00023351</name>
</gene>
<dbReference type="InterPro" id="IPR005045">
    <property type="entry name" value="CDC50/LEM3_fam"/>
</dbReference>
<keyword evidence="4 7" id="KW-1133">Transmembrane helix</keyword>
<reference evidence="8 9" key="1">
    <citation type="submission" date="2024-03" db="EMBL/GenBank/DDBJ databases">
        <title>Aureococcus anophagefferens CCMP1851 and Kratosvirus quantuckense: Draft genome of a second virus-susceptible host strain in the model system.</title>
        <authorList>
            <person name="Chase E."/>
            <person name="Truchon A.R."/>
            <person name="Schepens W."/>
            <person name="Wilhelm S.W."/>
        </authorList>
    </citation>
    <scope>NUCLEOTIDE SEQUENCE [LARGE SCALE GENOMIC DNA]</scope>
    <source>
        <strain evidence="8 9">CCMP1851</strain>
    </source>
</reference>
<evidence type="ECO:0000313" key="9">
    <source>
        <dbReference type="Proteomes" id="UP001363151"/>
    </source>
</evidence>
<sequence>MADAPKTKSRRPPAGKFYQQEMAAWQPTLTPGNVITTFAVLGAGCIVVGVLILYATSSVVQVKAHYDGPDAPGAHEACRVSGLGQTASCAVTMKAPEKMAAPIYVYYELGNVYQNHKRYSTSLSHEQLMGSILEKDELSACEPLKTSGDRTLSPCGLLANSFFSDTFTVSSPAGLEMKEEKIAWWSDRSHKFIQPDTFEYRTGIPEADVEGCLNAPPYDTKTPCADSVCQTHGLDAGCLGYACVGGRFDDERCDAGDYALFSYERPDKFQYLYETYPDNISPLVGVEDEHFMVHMRTAALPHFRKLYGKISTDVEKGESVTFAVESRFWVRKFGGDKYLTMTTLSNFGGADHFTSVAYIVVGVICCAVALLFVGLQQVQPRVIGDLSAAVENRKTK</sequence>
<dbReference type="PIRSF" id="PIRSF015840">
    <property type="entry name" value="DUF284_TM_euk"/>
    <property type="match status" value="1"/>
</dbReference>
<evidence type="ECO:0000256" key="4">
    <source>
        <dbReference type="ARBA" id="ARBA00022989"/>
    </source>
</evidence>
<keyword evidence="3 7" id="KW-0812">Transmembrane</keyword>
<comment type="similarity">
    <text evidence="2 6">Belongs to the CDC50/LEM3 family.</text>
</comment>
<feature type="transmembrane region" description="Helical" evidence="7">
    <location>
        <begin position="34"/>
        <end position="55"/>
    </location>
</feature>
<evidence type="ECO:0000256" key="7">
    <source>
        <dbReference type="SAM" id="Phobius"/>
    </source>
</evidence>